<dbReference type="AlphaFoldDB" id="A0A4U1I589"/>
<dbReference type="GO" id="GO:0006351">
    <property type="term" value="P:DNA-templated transcription"/>
    <property type="evidence" value="ECO:0007669"/>
    <property type="project" value="TreeGrafter"/>
</dbReference>
<reference evidence="6 7" key="1">
    <citation type="submission" date="2019-04" db="EMBL/GenBank/DDBJ databases">
        <title>Trinickia sp. 7GSK02, isolated from subtropical forest soil.</title>
        <authorList>
            <person name="Gao Z.-H."/>
            <person name="Qiu L.-H."/>
        </authorList>
    </citation>
    <scope>NUCLEOTIDE SEQUENCE [LARGE SCALE GENOMIC DNA]</scope>
    <source>
        <strain evidence="6 7">7GSK02</strain>
    </source>
</reference>
<dbReference type="CDD" id="cd08422">
    <property type="entry name" value="PBP2_CrgA_like"/>
    <property type="match status" value="1"/>
</dbReference>
<accession>A0A4U1I589</accession>
<feature type="domain" description="HTH lysR-type" evidence="5">
    <location>
        <begin position="1"/>
        <end position="59"/>
    </location>
</feature>
<evidence type="ECO:0000256" key="2">
    <source>
        <dbReference type="ARBA" id="ARBA00023015"/>
    </source>
</evidence>
<protein>
    <submittedName>
        <fullName evidence="6">LysR family transcriptional regulator</fullName>
    </submittedName>
</protein>
<dbReference type="Gene3D" id="1.10.10.10">
    <property type="entry name" value="Winged helix-like DNA-binding domain superfamily/Winged helix DNA-binding domain"/>
    <property type="match status" value="1"/>
</dbReference>
<dbReference type="InterPro" id="IPR000847">
    <property type="entry name" value="LysR_HTH_N"/>
</dbReference>
<gene>
    <name evidence="6" type="ORF">FAZ69_15120</name>
</gene>
<dbReference type="RefSeq" id="WP_136895847.1">
    <property type="nucleotide sequence ID" value="NZ_SWJE01000007.1"/>
</dbReference>
<dbReference type="PANTHER" id="PTHR30537:SF5">
    <property type="entry name" value="HTH-TYPE TRANSCRIPTIONAL ACTIVATOR TTDR-RELATED"/>
    <property type="match status" value="1"/>
</dbReference>
<dbReference type="InterPro" id="IPR036390">
    <property type="entry name" value="WH_DNA-bd_sf"/>
</dbReference>
<evidence type="ECO:0000259" key="5">
    <source>
        <dbReference type="PROSITE" id="PS50931"/>
    </source>
</evidence>
<dbReference type="Pfam" id="PF03466">
    <property type="entry name" value="LysR_substrate"/>
    <property type="match status" value="1"/>
</dbReference>
<evidence type="ECO:0000256" key="1">
    <source>
        <dbReference type="ARBA" id="ARBA00009437"/>
    </source>
</evidence>
<name>A0A4U1I589_9BURK</name>
<comment type="similarity">
    <text evidence="1">Belongs to the LysR transcriptional regulatory family.</text>
</comment>
<keyword evidence="3" id="KW-0238">DNA-binding</keyword>
<dbReference type="GO" id="GO:0003700">
    <property type="term" value="F:DNA-binding transcription factor activity"/>
    <property type="evidence" value="ECO:0007669"/>
    <property type="project" value="InterPro"/>
</dbReference>
<dbReference type="PROSITE" id="PS50931">
    <property type="entry name" value="HTH_LYSR"/>
    <property type="match status" value="1"/>
</dbReference>
<sequence length="321" mass="35901">MDRYTQMEFFALTAELGSLSKAAERLGISNAAASRMLSALEDRLGTRLVERTTRRLWLTDAGREYQQRCASILADIAEADTVVSDMTWRPRGVLRVTSSVSFAVLHIAPWLPEFRQRYPELSVQITAANRYPNFIEAGIDCAIRTREHEGDSGITVRRLAHTRRVLAASPAYLAQHGVPEAPEDIANKDVLVYSYAASPYLLQFKRGRERRNIPVSAVLESNEGQVICAAGRAGLGIVVQPLYIVHDDIVAGRLIPLLCDWELPPLTINLAYQSRRNQPAKIRVFADALSEHVRKLDLENRWNAVPKNAFAAQSAQRSRAR</sequence>
<evidence type="ECO:0000256" key="3">
    <source>
        <dbReference type="ARBA" id="ARBA00023125"/>
    </source>
</evidence>
<dbReference type="OrthoDB" id="8885940at2"/>
<dbReference type="SUPFAM" id="SSF46785">
    <property type="entry name" value="Winged helix' DNA-binding domain"/>
    <property type="match status" value="1"/>
</dbReference>
<dbReference type="Gene3D" id="3.40.190.290">
    <property type="match status" value="1"/>
</dbReference>
<proteinExistence type="inferred from homology"/>
<organism evidence="6 7">
    <name type="scientific">Trinickia terrae</name>
    <dbReference type="NCBI Taxonomy" id="2571161"/>
    <lineage>
        <taxon>Bacteria</taxon>
        <taxon>Pseudomonadati</taxon>
        <taxon>Pseudomonadota</taxon>
        <taxon>Betaproteobacteria</taxon>
        <taxon>Burkholderiales</taxon>
        <taxon>Burkholderiaceae</taxon>
        <taxon>Trinickia</taxon>
    </lineage>
</organism>
<dbReference type="FunFam" id="1.10.10.10:FF:000001">
    <property type="entry name" value="LysR family transcriptional regulator"/>
    <property type="match status" value="1"/>
</dbReference>
<evidence type="ECO:0000313" key="6">
    <source>
        <dbReference type="EMBL" id="TKC88462.1"/>
    </source>
</evidence>
<evidence type="ECO:0000313" key="7">
    <source>
        <dbReference type="Proteomes" id="UP000305539"/>
    </source>
</evidence>
<keyword evidence="4" id="KW-0804">Transcription</keyword>
<dbReference type="InterPro" id="IPR058163">
    <property type="entry name" value="LysR-type_TF_proteobact-type"/>
</dbReference>
<comment type="caution">
    <text evidence="6">The sequence shown here is derived from an EMBL/GenBank/DDBJ whole genome shotgun (WGS) entry which is preliminary data.</text>
</comment>
<dbReference type="Proteomes" id="UP000305539">
    <property type="component" value="Unassembled WGS sequence"/>
</dbReference>
<dbReference type="EMBL" id="SWJE01000007">
    <property type="protein sequence ID" value="TKC88462.1"/>
    <property type="molecule type" value="Genomic_DNA"/>
</dbReference>
<dbReference type="PANTHER" id="PTHR30537">
    <property type="entry name" value="HTH-TYPE TRANSCRIPTIONAL REGULATOR"/>
    <property type="match status" value="1"/>
</dbReference>
<keyword evidence="2" id="KW-0805">Transcription regulation</keyword>
<keyword evidence="7" id="KW-1185">Reference proteome</keyword>
<dbReference type="InterPro" id="IPR005119">
    <property type="entry name" value="LysR_subst-bd"/>
</dbReference>
<dbReference type="SUPFAM" id="SSF53850">
    <property type="entry name" value="Periplasmic binding protein-like II"/>
    <property type="match status" value="1"/>
</dbReference>
<dbReference type="GO" id="GO:0043565">
    <property type="term" value="F:sequence-specific DNA binding"/>
    <property type="evidence" value="ECO:0007669"/>
    <property type="project" value="TreeGrafter"/>
</dbReference>
<dbReference type="Pfam" id="PF00126">
    <property type="entry name" value="HTH_1"/>
    <property type="match status" value="1"/>
</dbReference>
<evidence type="ECO:0000256" key="4">
    <source>
        <dbReference type="ARBA" id="ARBA00023163"/>
    </source>
</evidence>
<dbReference type="InterPro" id="IPR036388">
    <property type="entry name" value="WH-like_DNA-bd_sf"/>
</dbReference>